<protein>
    <recommendedName>
        <fullName evidence="4">Nuclear transport factor 2 family protein</fullName>
    </recommendedName>
</protein>
<sequence length="175" mass="19767">MKRIILCLACILICSAGFLFAGKPNRLRKLTEQEKIQMVLANLRQAAQHGEANEFINNFSKDYKDADSKSGNDHAKMKQNAADFFSQYKPIDDKPMLYIYDTKISIGGNIATVDCKMMLMARSIESGGNVNELFADQIDFVKEGEVWKIGNFTKVGKIMNKANNMRKSKKEQEAK</sequence>
<dbReference type="Proteomes" id="UP000736328">
    <property type="component" value="Unassembled WGS sequence"/>
</dbReference>
<dbReference type="AlphaFoldDB" id="A0A933MKR0"/>
<organism evidence="2 3">
    <name type="scientific">candidate division TA06 bacterium</name>
    <dbReference type="NCBI Taxonomy" id="2250710"/>
    <lineage>
        <taxon>Bacteria</taxon>
        <taxon>Bacteria division TA06</taxon>
    </lineage>
</organism>
<feature type="chain" id="PRO_5036836452" description="Nuclear transport factor 2 family protein" evidence="1">
    <location>
        <begin position="22"/>
        <end position="175"/>
    </location>
</feature>
<dbReference type="SUPFAM" id="SSF54427">
    <property type="entry name" value="NTF2-like"/>
    <property type="match status" value="1"/>
</dbReference>
<gene>
    <name evidence="2" type="ORF">HY768_05585</name>
</gene>
<evidence type="ECO:0000313" key="3">
    <source>
        <dbReference type="Proteomes" id="UP000736328"/>
    </source>
</evidence>
<dbReference type="EMBL" id="JACQXR010000071">
    <property type="protein sequence ID" value="MBI4726681.1"/>
    <property type="molecule type" value="Genomic_DNA"/>
</dbReference>
<name>A0A933MKR0_UNCT6</name>
<accession>A0A933MKR0</accession>
<evidence type="ECO:0000313" key="2">
    <source>
        <dbReference type="EMBL" id="MBI4726681.1"/>
    </source>
</evidence>
<dbReference type="InterPro" id="IPR032710">
    <property type="entry name" value="NTF2-like_dom_sf"/>
</dbReference>
<keyword evidence="1" id="KW-0732">Signal</keyword>
<proteinExistence type="predicted"/>
<dbReference type="Gene3D" id="3.10.450.50">
    <property type="match status" value="1"/>
</dbReference>
<evidence type="ECO:0000256" key="1">
    <source>
        <dbReference type="SAM" id="SignalP"/>
    </source>
</evidence>
<feature type="signal peptide" evidence="1">
    <location>
        <begin position="1"/>
        <end position="21"/>
    </location>
</feature>
<reference evidence="2" key="1">
    <citation type="submission" date="2020-07" db="EMBL/GenBank/DDBJ databases">
        <title>Huge and variable diversity of episymbiotic CPR bacteria and DPANN archaea in groundwater ecosystems.</title>
        <authorList>
            <person name="He C.Y."/>
            <person name="Keren R."/>
            <person name="Whittaker M."/>
            <person name="Farag I.F."/>
            <person name="Doudna J."/>
            <person name="Cate J.H.D."/>
            <person name="Banfield J.F."/>
        </authorList>
    </citation>
    <scope>NUCLEOTIDE SEQUENCE</scope>
    <source>
        <strain evidence="2">NC_groundwater_1520_Pr4_B-0.1um_53_5</strain>
    </source>
</reference>
<evidence type="ECO:0008006" key="4">
    <source>
        <dbReference type="Google" id="ProtNLM"/>
    </source>
</evidence>
<comment type="caution">
    <text evidence="2">The sequence shown here is derived from an EMBL/GenBank/DDBJ whole genome shotgun (WGS) entry which is preliminary data.</text>
</comment>